<feature type="non-terminal residue" evidence="2">
    <location>
        <position position="1"/>
    </location>
</feature>
<proteinExistence type="predicted"/>
<name>A0A3E2HDP5_SCYLI</name>
<dbReference type="STRING" id="5539.A0A3E2HDP5"/>
<sequence length="228" mass="26211">MTRVVPPEWRFMFMGSDEAISFMRSKPAIKRLELSGKLEIRTVPSKYKVTDRESVSQMFTDIGLYKDIMAPAEHVLVFQPDAIICTNSEQNLNDWLHWDWVGAPWGAAIQWGGNGGLSLRNIPKILQVLEKEKRTVGHPELEDLWLTTRVKDLEGAQMPNATISKHFSVESVWDDSPMGYHIGWLGVHHPQIWDNEDQVNHILKYCPEIKMILGMKLEMDKPKYVDPS</sequence>
<comment type="caution">
    <text evidence="2">The sequence shown here is derived from an EMBL/GenBank/DDBJ whole genome shotgun (WGS) entry which is preliminary data.</text>
</comment>
<feature type="domain" description="DUF5672" evidence="1">
    <location>
        <begin position="37"/>
        <end position="181"/>
    </location>
</feature>
<dbReference type="AlphaFoldDB" id="A0A3E2HDP5"/>
<evidence type="ECO:0000259" key="1">
    <source>
        <dbReference type="Pfam" id="PF18922"/>
    </source>
</evidence>
<dbReference type="InterPro" id="IPR043729">
    <property type="entry name" value="DUF5672"/>
</dbReference>
<gene>
    <name evidence="2" type="ORF">B7463_g4889</name>
</gene>
<reference evidence="2 3" key="1">
    <citation type="submission" date="2018-05" db="EMBL/GenBank/DDBJ databases">
        <title>Draft genome sequence of Scytalidium lignicola DSM 105466, a ubiquitous saprotrophic fungus.</title>
        <authorList>
            <person name="Buettner E."/>
            <person name="Gebauer A.M."/>
            <person name="Hofrichter M."/>
            <person name="Liers C."/>
            <person name="Kellner H."/>
        </authorList>
    </citation>
    <scope>NUCLEOTIDE SEQUENCE [LARGE SCALE GENOMIC DNA]</scope>
    <source>
        <strain evidence="2 3">DSM 105466</strain>
    </source>
</reference>
<dbReference type="OrthoDB" id="10025998at2759"/>
<dbReference type="Proteomes" id="UP000258309">
    <property type="component" value="Unassembled WGS sequence"/>
</dbReference>
<dbReference type="EMBL" id="NCSJ02000075">
    <property type="protein sequence ID" value="RFU31477.1"/>
    <property type="molecule type" value="Genomic_DNA"/>
</dbReference>
<dbReference type="OMA" id="GEDYWMS"/>
<evidence type="ECO:0000313" key="2">
    <source>
        <dbReference type="EMBL" id="RFU31477.1"/>
    </source>
</evidence>
<accession>A0A3E2HDP5</accession>
<dbReference type="Pfam" id="PF18922">
    <property type="entry name" value="DUF5672"/>
    <property type="match status" value="1"/>
</dbReference>
<protein>
    <recommendedName>
        <fullName evidence="1">DUF5672 domain-containing protein</fullName>
    </recommendedName>
</protein>
<keyword evidence="3" id="KW-1185">Reference proteome</keyword>
<evidence type="ECO:0000313" key="3">
    <source>
        <dbReference type="Proteomes" id="UP000258309"/>
    </source>
</evidence>
<organism evidence="2 3">
    <name type="scientific">Scytalidium lignicola</name>
    <name type="common">Hyphomycete</name>
    <dbReference type="NCBI Taxonomy" id="5539"/>
    <lineage>
        <taxon>Eukaryota</taxon>
        <taxon>Fungi</taxon>
        <taxon>Dikarya</taxon>
        <taxon>Ascomycota</taxon>
        <taxon>Pezizomycotina</taxon>
        <taxon>Leotiomycetes</taxon>
        <taxon>Leotiomycetes incertae sedis</taxon>
        <taxon>Scytalidium</taxon>
    </lineage>
</organism>
<feature type="non-terminal residue" evidence="2">
    <location>
        <position position="228"/>
    </location>
</feature>